<dbReference type="GO" id="GO:0070043">
    <property type="term" value="F:rRNA (guanine-N7-)-methyltransferase activity"/>
    <property type="evidence" value="ECO:0007669"/>
    <property type="project" value="TreeGrafter"/>
</dbReference>
<dbReference type="GO" id="GO:0008990">
    <property type="term" value="F:rRNA (guanine-N2-)-methyltransferase activity"/>
    <property type="evidence" value="ECO:0007669"/>
    <property type="project" value="TreeGrafter"/>
</dbReference>
<dbReference type="PROSITE" id="PS51165">
    <property type="entry name" value="THUMP"/>
    <property type="match status" value="1"/>
</dbReference>
<evidence type="ECO:0000313" key="5">
    <source>
        <dbReference type="EMBL" id="HIU57700.1"/>
    </source>
</evidence>
<dbReference type="AlphaFoldDB" id="A0A9D1MC92"/>
<evidence type="ECO:0000313" key="6">
    <source>
        <dbReference type="Proteomes" id="UP000824109"/>
    </source>
</evidence>
<dbReference type="Pfam" id="PF01170">
    <property type="entry name" value="UPF0020"/>
    <property type="match status" value="1"/>
</dbReference>
<dbReference type="InterPro" id="IPR004114">
    <property type="entry name" value="THUMP_dom"/>
</dbReference>
<dbReference type="EMBL" id="DVNB01000083">
    <property type="protein sequence ID" value="HIU57700.1"/>
    <property type="molecule type" value="Genomic_DNA"/>
</dbReference>
<dbReference type="Proteomes" id="UP000824109">
    <property type="component" value="Unassembled WGS sequence"/>
</dbReference>
<dbReference type="PANTHER" id="PTHR47313">
    <property type="entry name" value="RIBOSOMAL RNA LARGE SUBUNIT METHYLTRANSFERASE K/L"/>
    <property type="match status" value="1"/>
</dbReference>
<evidence type="ECO:0000256" key="3">
    <source>
        <dbReference type="PROSITE-ProRule" id="PRU00529"/>
    </source>
</evidence>
<dbReference type="InterPro" id="IPR054170">
    <property type="entry name" value="RlmL_1st"/>
</dbReference>
<dbReference type="GO" id="GO:0003723">
    <property type="term" value="F:RNA binding"/>
    <property type="evidence" value="ECO:0007669"/>
    <property type="project" value="UniProtKB-UniRule"/>
</dbReference>
<dbReference type="Pfam" id="PF02926">
    <property type="entry name" value="THUMP"/>
    <property type="match status" value="1"/>
</dbReference>
<dbReference type="SUPFAM" id="SSF53335">
    <property type="entry name" value="S-adenosyl-L-methionine-dependent methyltransferases"/>
    <property type="match status" value="1"/>
</dbReference>
<dbReference type="PANTHER" id="PTHR47313:SF1">
    <property type="entry name" value="RIBOSOMAL RNA LARGE SUBUNIT METHYLTRANSFERASE K_L"/>
    <property type="match status" value="1"/>
</dbReference>
<dbReference type="InterPro" id="IPR029063">
    <property type="entry name" value="SAM-dependent_MTases_sf"/>
</dbReference>
<sequence>MNETFEIIIPTLFGLESLVSKELYRLGYDTTRVENGRVTFKGDYDAVCRANMWLRCGERVLIKVGEFKAETADELYEGVKALEWENFIDRRDAFPVKGRTTRSKLASDRSSQIMIKKAIADRLGEEYGISWLPEDGVTYQIQFTIIADTVTLMIDTTGAALHKRGYRAQSNLAPLRETIAAAMVMLSFWKFEYPLSDPFCGSGTIPIEAAMFKRNIAPGLRRRFAFMDFPQITESMVRDIIDEARSEVHENVKPEIFASDIDPEAVELTKQNAQKAGVGEYINAFAKDARRISFSRPLGTIITNPPYGERLSDIDECKKLYRDIGRNFSKLDRWSYYILTSHEEFEKEFGRTADKRRKLYNGMLKCCLYQYYGAPPKKKREQ</sequence>
<dbReference type="Pfam" id="PF22020">
    <property type="entry name" value="RlmL_1st"/>
    <property type="match status" value="1"/>
</dbReference>
<keyword evidence="1 5" id="KW-0489">Methyltransferase</keyword>
<reference evidence="5" key="2">
    <citation type="journal article" date="2021" name="PeerJ">
        <title>Extensive microbial diversity within the chicken gut microbiome revealed by metagenomics and culture.</title>
        <authorList>
            <person name="Gilroy R."/>
            <person name="Ravi A."/>
            <person name="Getino M."/>
            <person name="Pursley I."/>
            <person name="Horton D.L."/>
            <person name="Alikhan N.F."/>
            <person name="Baker D."/>
            <person name="Gharbi K."/>
            <person name="Hall N."/>
            <person name="Watson M."/>
            <person name="Adriaenssens E.M."/>
            <person name="Foster-Nyarko E."/>
            <person name="Jarju S."/>
            <person name="Secka A."/>
            <person name="Antonio M."/>
            <person name="Oren A."/>
            <person name="Chaudhuri R.R."/>
            <person name="La Ragione R."/>
            <person name="Hildebrand F."/>
            <person name="Pallen M.J."/>
        </authorList>
    </citation>
    <scope>NUCLEOTIDE SEQUENCE</scope>
    <source>
        <strain evidence="5">USAMLcec3-3695</strain>
    </source>
</reference>
<proteinExistence type="predicted"/>
<reference evidence="5" key="1">
    <citation type="submission" date="2020-10" db="EMBL/GenBank/DDBJ databases">
        <authorList>
            <person name="Gilroy R."/>
        </authorList>
    </citation>
    <scope>NUCLEOTIDE SEQUENCE</scope>
    <source>
        <strain evidence="5">USAMLcec3-3695</strain>
    </source>
</reference>
<protein>
    <submittedName>
        <fullName evidence="5">Class I SAM-dependent RNA methyltransferase</fullName>
    </submittedName>
</protein>
<dbReference type="InterPro" id="IPR000241">
    <property type="entry name" value="RlmKL-like_Mtase"/>
</dbReference>
<keyword evidence="3" id="KW-0694">RNA-binding</keyword>
<dbReference type="InterPro" id="IPR053943">
    <property type="entry name" value="RlmKL-like_Mtase_CS"/>
</dbReference>
<dbReference type="InterPro" id="IPR002052">
    <property type="entry name" value="DNA_methylase_N6_adenine_CS"/>
</dbReference>
<keyword evidence="2" id="KW-0808">Transferase</keyword>
<comment type="caution">
    <text evidence="5">The sequence shown here is derived from an EMBL/GenBank/DDBJ whole genome shotgun (WGS) entry which is preliminary data.</text>
</comment>
<accession>A0A9D1MC92</accession>
<dbReference type="PROSITE" id="PS00092">
    <property type="entry name" value="N6_MTASE"/>
    <property type="match status" value="1"/>
</dbReference>
<dbReference type="Gene3D" id="3.40.50.150">
    <property type="entry name" value="Vaccinia Virus protein VP39"/>
    <property type="match status" value="1"/>
</dbReference>
<evidence type="ECO:0000256" key="1">
    <source>
        <dbReference type="ARBA" id="ARBA00022603"/>
    </source>
</evidence>
<evidence type="ECO:0000256" key="2">
    <source>
        <dbReference type="ARBA" id="ARBA00022679"/>
    </source>
</evidence>
<dbReference type="PROSITE" id="PS01261">
    <property type="entry name" value="UPF0020"/>
    <property type="match status" value="1"/>
</dbReference>
<gene>
    <name evidence="5" type="ORF">IAA61_07835</name>
</gene>
<dbReference type="CDD" id="cd11715">
    <property type="entry name" value="THUMP_AdoMetMT"/>
    <property type="match status" value="1"/>
</dbReference>
<evidence type="ECO:0000259" key="4">
    <source>
        <dbReference type="PROSITE" id="PS51165"/>
    </source>
</evidence>
<feature type="domain" description="THUMP" evidence="4">
    <location>
        <begin position="46"/>
        <end position="156"/>
    </location>
</feature>
<dbReference type="Gene3D" id="3.30.2130.30">
    <property type="match status" value="1"/>
</dbReference>
<name>A0A9D1MC92_9FIRM</name>
<organism evidence="5 6">
    <name type="scientific">Candidatus Ornithomonoglobus merdipullorum</name>
    <dbReference type="NCBI Taxonomy" id="2840895"/>
    <lineage>
        <taxon>Bacteria</taxon>
        <taxon>Bacillati</taxon>
        <taxon>Bacillota</taxon>
        <taxon>Clostridia</taxon>
        <taxon>Candidatus Ornithomonoglobus</taxon>
    </lineage>
</organism>